<proteinExistence type="predicted"/>
<protein>
    <recommendedName>
        <fullName evidence="3">HEXXH motif domain-containing protein</fullName>
    </recommendedName>
</protein>
<dbReference type="Proteomes" id="UP000297391">
    <property type="component" value="Unassembled WGS sequence"/>
</dbReference>
<dbReference type="EMBL" id="QUZU01000069">
    <property type="protein sequence ID" value="TFY84319.1"/>
    <property type="molecule type" value="Genomic_DNA"/>
</dbReference>
<dbReference type="OrthoDB" id="9769264at2"/>
<evidence type="ECO:0000313" key="2">
    <source>
        <dbReference type="Proteomes" id="UP000297391"/>
    </source>
</evidence>
<dbReference type="InterPro" id="IPR026337">
    <property type="entry name" value="AKG_HExxH"/>
</dbReference>
<gene>
    <name evidence="1" type="ORF">DYL59_29675</name>
</gene>
<accession>A0A4Z0ADP1</accession>
<organism evidence="1 2">
    <name type="scientific">Pseudomonas kairouanensis</name>
    <dbReference type="NCBI Taxonomy" id="2293832"/>
    <lineage>
        <taxon>Bacteria</taxon>
        <taxon>Pseudomonadati</taxon>
        <taxon>Pseudomonadota</taxon>
        <taxon>Gammaproteobacteria</taxon>
        <taxon>Pseudomonadales</taxon>
        <taxon>Pseudomonadaceae</taxon>
        <taxon>Pseudomonas</taxon>
    </lineage>
</organism>
<sequence>MFFAAHHLILGYCTHRQGTDRYFVSKILDTDSYSHYKNLSILPFLNTPDLQESAYQKTIYSDITDTYNDAQLLPIAFDSANELHLTKSTIESALRTIKLADTELYNEIEFLINEIRVFSSGNIRAGSNFNTLGLIYVSQKNPEDEVSRYIEHIVHEATHNLLYAHWTTDPIFTNHSDTLYYTPFRRDSRPLSAIFHAMFVLARTIYIFDRIHTNAPDSLDFGNIRTNYNERGNNASFKTKFTQTSEVISKNAKLTAYGKMIFDGCIQMVKDCKLSI</sequence>
<reference evidence="1 2" key="1">
    <citation type="journal article" date="2019" name="Syst. Appl. Microbiol.">
        <title>New species of pathogenic Pseudomonas isolated from citrus in Tunisia: Proposal of Pseudomonas kairouanensis sp. nov. and Pseudomonas nabeulensis sp. nov.</title>
        <authorList>
            <person name="Oueslati M."/>
            <person name="Mulet M."/>
            <person name="Gomila M."/>
            <person name="Berge O."/>
            <person name="Hajlaoui M.R."/>
            <person name="Lalucat J."/>
            <person name="Sadfi-Zouaoui N."/>
            <person name="Garcia-Valdes E."/>
        </authorList>
    </citation>
    <scope>NUCLEOTIDE SEQUENCE [LARGE SCALE GENOMIC DNA]</scope>
    <source>
        <strain evidence="1 2">KC12</strain>
    </source>
</reference>
<keyword evidence="2" id="KW-1185">Reference proteome</keyword>
<evidence type="ECO:0008006" key="3">
    <source>
        <dbReference type="Google" id="ProtNLM"/>
    </source>
</evidence>
<name>A0A4Z0ADP1_9PSED</name>
<dbReference type="NCBIfam" id="TIGR04267">
    <property type="entry name" value="mod_HExxH"/>
    <property type="match status" value="1"/>
</dbReference>
<comment type="caution">
    <text evidence="1">The sequence shown here is derived from an EMBL/GenBank/DDBJ whole genome shotgun (WGS) entry which is preliminary data.</text>
</comment>
<dbReference type="AlphaFoldDB" id="A0A4Z0ADP1"/>
<evidence type="ECO:0000313" key="1">
    <source>
        <dbReference type="EMBL" id="TFY84319.1"/>
    </source>
</evidence>